<dbReference type="InterPro" id="IPR047817">
    <property type="entry name" value="ABC2_TM_bact-type"/>
</dbReference>
<feature type="transmembrane region" description="Helical" evidence="6">
    <location>
        <begin position="222"/>
        <end position="243"/>
    </location>
</feature>
<evidence type="ECO:0000259" key="7">
    <source>
        <dbReference type="PROSITE" id="PS51012"/>
    </source>
</evidence>
<keyword evidence="3 6" id="KW-1133">Transmembrane helix</keyword>
<dbReference type="EMBL" id="JASXSX010000001">
    <property type="protein sequence ID" value="MDT3766976.1"/>
    <property type="molecule type" value="Genomic_DNA"/>
</dbReference>
<keyword evidence="6" id="KW-0813">Transport</keyword>
<dbReference type="InterPro" id="IPR000412">
    <property type="entry name" value="ABC_2_transport"/>
</dbReference>
<dbReference type="PIRSF" id="PIRSF006648">
    <property type="entry name" value="DrrB"/>
    <property type="match status" value="1"/>
</dbReference>
<name>A0ABU3I9D0_9ACTO</name>
<comment type="subcellular location">
    <subcellularLocation>
        <location evidence="6">Cell membrane</location>
        <topology evidence="6">Multi-pass membrane protein</topology>
    </subcellularLocation>
    <subcellularLocation>
        <location evidence="1">Membrane</location>
        <topology evidence="1">Multi-pass membrane protein</topology>
    </subcellularLocation>
</comment>
<comment type="caution">
    <text evidence="8">The sequence shown here is derived from an EMBL/GenBank/DDBJ whole genome shotgun (WGS) entry which is preliminary data.</text>
</comment>
<dbReference type="PANTHER" id="PTHR43229:SF2">
    <property type="entry name" value="NODULATION PROTEIN J"/>
    <property type="match status" value="1"/>
</dbReference>
<keyword evidence="9" id="KW-1185">Reference proteome</keyword>
<keyword evidence="4 6" id="KW-0472">Membrane</keyword>
<evidence type="ECO:0000256" key="3">
    <source>
        <dbReference type="ARBA" id="ARBA00022989"/>
    </source>
</evidence>
<feature type="transmembrane region" description="Helical" evidence="6">
    <location>
        <begin position="57"/>
        <end position="80"/>
    </location>
</feature>
<evidence type="ECO:0000256" key="6">
    <source>
        <dbReference type="RuleBase" id="RU361157"/>
    </source>
</evidence>
<feature type="transmembrane region" description="Helical" evidence="6">
    <location>
        <begin position="169"/>
        <end position="186"/>
    </location>
</feature>
<organism evidence="8 9">
    <name type="scientific">Gleimia hominis</name>
    <dbReference type="NCBI Taxonomy" id="595468"/>
    <lineage>
        <taxon>Bacteria</taxon>
        <taxon>Bacillati</taxon>
        <taxon>Actinomycetota</taxon>
        <taxon>Actinomycetes</taxon>
        <taxon>Actinomycetales</taxon>
        <taxon>Actinomycetaceae</taxon>
        <taxon>Gleimia</taxon>
    </lineage>
</organism>
<dbReference type="Proteomes" id="UP001247542">
    <property type="component" value="Unassembled WGS sequence"/>
</dbReference>
<feature type="transmembrane region" description="Helical" evidence="6">
    <location>
        <begin position="134"/>
        <end position="157"/>
    </location>
</feature>
<evidence type="ECO:0000256" key="1">
    <source>
        <dbReference type="ARBA" id="ARBA00004141"/>
    </source>
</evidence>
<dbReference type="RefSeq" id="WP_313272242.1">
    <property type="nucleotide sequence ID" value="NZ_JASXSX010000001.1"/>
</dbReference>
<reference evidence="8 9" key="1">
    <citation type="submission" date="2023-06" db="EMBL/GenBank/DDBJ databases">
        <title>Draft genome sequence of Gleimia hominis type strain CCUG 57540T.</title>
        <authorList>
            <person name="Salva-Serra F."/>
            <person name="Cardew S."/>
            <person name="Jensie Markopoulos S."/>
            <person name="Ohlen M."/>
            <person name="Inganas E."/>
            <person name="Svensson-Stadler L."/>
            <person name="Moore E.R.B."/>
        </authorList>
    </citation>
    <scope>NUCLEOTIDE SEQUENCE [LARGE SCALE GENOMIC DNA]</scope>
    <source>
        <strain evidence="8 9">CCUG 57540</strain>
    </source>
</reference>
<accession>A0ABU3I9D0</accession>
<dbReference type="PANTHER" id="PTHR43229">
    <property type="entry name" value="NODULATION PROTEIN J"/>
    <property type="match status" value="1"/>
</dbReference>
<feature type="transmembrane region" description="Helical" evidence="6">
    <location>
        <begin position="101"/>
        <end position="128"/>
    </location>
</feature>
<protein>
    <recommendedName>
        <fullName evidence="6">Transport permease protein</fullName>
    </recommendedName>
</protein>
<evidence type="ECO:0000256" key="2">
    <source>
        <dbReference type="ARBA" id="ARBA00022692"/>
    </source>
</evidence>
<comment type="similarity">
    <text evidence="6">Belongs to the ABC-2 integral membrane protein family.</text>
</comment>
<feature type="transmembrane region" description="Helical" evidence="6">
    <location>
        <begin position="23"/>
        <end position="45"/>
    </location>
</feature>
<sequence length="249" mass="27513">MRNLRSTYAMTVVETRLFLREPFALFFSIAFPLILLLFVGSIGGTTPVPGGGRFIDSYMAVMVGVTAANVGLMGMSIHIAENRGQGVLKRYRLSPLPAWGYFAAQFFTALIVLTLSILALAIITFTIYGPPQRANWLVFIAVSFLSLYVTMSYGIFLGGLPLPVRSVQVISAAVFFLAFFASGAALPRDSFPDWLHRVSDFNPLTILNESLMNSYINHSIDWLALGILVVSTVIVNLICFRIFDWEGNH</sequence>
<evidence type="ECO:0000256" key="5">
    <source>
        <dbReference type="ARBA" id="ARBA00023251"/>
    </source>
</evidence>
<dbReference type="Pfam" id="PF01061">
    <property type="entry name" value="ABC2_membrane"/>
    <property type="match status" value="1"/>
</dbReference>
<gene>
    <name evidence="8" type="ORF">QS713_02710</name>
</gene>
<keyword evidence="5" id="KW-0046">Antibiotic resistance</keyword>
<evidence type="ECO:0000313" key="9">
    <source>
        <dbReference type="Proteomes" id="UP001247542"/>
    </source>
</evidence>
<keyword evidence="6" id="KW-1003">Cell membrane</keyword>
<keyword evidence="2 6" id="KW-0812">Transmembrane</keyword>
<evidence type="ECO:0000256" key="4">
    <source>
        <dbReference type="ARBA" id="ARBA00023136"/>
    </source>
</evidence>
<feature type="domain" description="ABC transmembrane type-2" evidence="7">
    <location>
        <begin position="23"/>
        <end position="246"/>
    </location>
</feature>
<evidence type="ECO:0000313" key="8">
    <source>
        <dbReference type="EMBL" id="MDT3766976.1"/>
    </source>
</evidence>
<dbReference type="InterPro" id="IPR051784">
    <property type="entry name" value="Nod_factor_ABC_transporter"/>
</dbReference>
<dbReference type="InterPro" id="IPR013525">
    <property type="entry name" value="ABC2_TM"/>
</dbReference>
<proteinExistence type="inferred from homology"/>
<dbReference type="PROSITE" id="PS51012">
    <property type="entry name" value="ABC_TM2"/>
    <property type="match status" value="1"/>
</dbReference>